<sequence>MRFVIGVYFVNISPVFPFWLQKTKRMKIVTTNDVKTMFRRLTNYSVPKSYNDSLLFSFISPVGYVKYMLIPDITLFPSKQ</sequence>
<gene>
    <name evidence="1" type="ORF">HR15_05970</name>
</gene>
<dbReference type="PATRIC" id="fig|111105.18.peg.998"/>
<accession>A0A0A2FGT3</accession>
<evidence type="ECO:0000313" key="2">
    <source>
        <dbReference type="Proteomes" id="UP000030146"/>
    </source>
</evidence>
<keyword evidence="2" id="KW-1185">Reference proteome</keyword>
<proteinExistence type="predicted"/>
<reference evidence="1 2" key="1">
    <citation type="submission" date="2014-08" db="EMBL/GenBank/DDBJ databases">
        <title>Porphyromonas gulae strain:COT-052_OH3439 Genome sequencing.</title>
        <authorList>
            <person name="Wallis C."/>
            <person name="Deusch O."/>
            <person name="O'Flynn C."/>
            <person name="Davis I."/>
            <person name="Jospin G."/>
            <person name="Darling A.E."/>
            <person name="Coil D.A."/>
            <person name="Alexiev A."/>
            <person name="Horsfall A."/>
            <person name="Kirkwood N."/>
            <person name="Harris S."/>
            <person name="Eisen J.A."/>
        </authorList>
    </citation>
    <scope>NUCLEOTIDE SEQUENCE [LARGE SCALE GENOMIC DNA]</scope>
    <source>
        <strain evidence="2">COT-052 OH3439</strain>
    </source>
</reference>
<dbReference type="EMBL" id="JRAK01000084">
    <property type="protein sequence ID" value="KGN87564.1"/>
    <property type="molecule type" value="Genomic_DNA"/>
</dbReference>
<protein>
    <submittedName>
        <fullName evidence="1">Uncharacterized protein</fullName>
    </submittedName>
</protein>
<evidence type="ECO:0000313" key="1">
    <source>
        <dbReference type="EMBL" id="KGN87564.1"/>
    </source>
</evidence>
<name>A0A0A2FGT3_9PORP</name>
<comment type="caution">
    <text evidence="1">The sequence shown here is derived from an EMBL/GenBank/DDBJ whole genome shotgun (WGS) entry which is preliminary data.</text>
</comment>
<dbReference type="AlphaFoldDB" id="A0A0A2FGT3"/>
<dbReference type="Proteomes" id="UP000030146">
    <property type="component" value="Unassembled WGS sequence"/>
</dbReference>
<organism evidence="1 2">
    <name type="scientific">Porphyromonas gulae</name>
    <dbReference type="NCBI Taxonomy" id="111105"/>
    <lineage>
        <taxon>Bacteria</taxon>
        <taxon>Pseudomonadati</taxon>
        <taxon>Bacteroidota</taxon>
        <taxon>Bacteroidia</taxon>
        <taxon>Bacteroidales</taxon>
        <taxon>Porphyromonadaceae</taxon>
        <taxon>Porphyromonas</taxon>
    </lineage>
</organism>